<dbReference type="KEGG" id="pmet:G4Y79_06855"/>
<keyword evidence="1" id="KW-0813">Transport</keyword>
<proteinExistence type="predicted"/>
<dbReference type="GO" id="GO:0016887">
    <property type="term" value="F:ATP hydrolysis activity"/>
    <property type="evidence" value="ECO:0007669"/>
    <property type="project" value="InterPro"/>
</dbReference>
<evidence type="ECO:0000256" key="1">
    <source>
        <dbReference type="ARBA" id="ARBA00022448"/>
    </source>
</evidence>
<evidence type="ECO:0000259" key="4">
    <source>
        <dbReference type="PROSITE" id="PS50893"/>
    </source>
</evidence>
<dbReference type="PANTHER" id="PTHR43067">
    <property type="entry name" value="OLIGOPEPTIDE/DIPEPTIDE ABC TRANSPORTER, ATPASE SUBUNIT"/>
    <property type="match status" value="1"/>
</dbReference>
<dbReference type="SMART" id="SM00382">
    <property type="entry name" value="AAA"/>
    <property type="match status" value="1"/>
</dbReference>
<dbReference type="EMBL" id="CP062983">
    <property type="protein sequence ID" value="QPC84091.1"/>
    <property type="molecule type" value="Genomic_DNA"/>
</dbReference>
<dbReference type="GO" id="GO:0015833">
    <property type="term" value="P:peptide transport"/>
    <property type="evidence" value="ECO:0007669"/>
    <property type="project" value="InterPro"/>
</dbReference>
<dbReference type="InterPro" id="IPR027417">
    <property type="entry name" value="P-loop_NTPase"/>
</dbReference>
<evidence type="ECO:0000256" key="2">
    <source>
        <dbReference type="ARBA" id="ARBA00022741"/>
    </source>
</evidence>
<dbReference type="PANTHER" id="PTHR43067:SF3">
    <property type="entry name" value="MALTOSE ABC TRANSPORTER, ATP-BINDING PROTEIN"/>
    <property type="match status" value="1"/>
</dbReference>
<dbReference type="GO" id="GO:0005524">
    <property type="term" value="F:ATP binding"/>
    <property type="evidence" value="ECO:0007669"/>
    <property type="project" value="UniProtKB-KW"/>
</dbReference>
<name>A0A7S8IFY0_9CHLR</name>
<accession>A0A7S8IFY0</accession>
<dbReference type="Pfam" id="PF08352">
    <property type="entry name" value="oligo_HPY"/>
    <property type="match status" value="1"/>
</dbReference>
<dbReference type="PROSITE" id="PS50893">
    <property type="entry name" value="ABC_TRANSPORTER_2"/>
    <property type="match status" value="1"/>
</dbReference>
<dbReference type="Proteomes" id="UP000594468">
    <property type="component" value="Chromosome"/>
</dbReference>
<keyword evidence="2" id="KW-0547">Nucleotide-binding</keyword>
<dbReference type="CDD" id="cd03257">
    <property type="entry name" value="ABC_NikE_OppD_transporters"/>
    <property type="match status" value="1"/>
</dbReference>
<dbReference type="InterPro" id="IPR003593">
    <property type="entry name" value="AAA+_ATPase"/>
</dbReference>
<reference evidence="5 6" key="1">
    <citation type="submission" date="2020-02" db="EMBL/GenBank/DDBJ databases">
        <authorList>
            <person name="Zheng R.K."/>
            <person name="Sun C.M."/>
        </authorList>
    </citation>
    <scope>NUCLEOTIDE SEQUENCE [LARGE SCALE GENOMIC DNA]</scope>
    <source>
        <strain evidence="6">rifampicinis</strain>
    </source>
</reference>
<organism evidence="5 6">
    <name type="scientific">Phototrophicus methaneseepsis</name>
    <dbReference type="NCBI Taxonomy" id="2710758"/>
    <lineage>
        <taxon>Bacteria</taxon>
        <taxon>Bacillati</taxon>
        <taxon>Chloroflexota</taxon>
        <taxon>Candidatus Thermofontia</taxon>
        <taxon>Phototrophicales</taxon>
        <taxon>Phototrophicaceae</taxon>
        <taxon>Phototrophicus</taxon>
    </lineage>
</organism>
<dbReference type="InterPro" id="IPR013563">
    <property type="entry name" value="Oligopep_ABC_C"/>
</dbReference>
<protein>
    <submittedName>
        <fullName evidence="5">ABC transporter ATP-binding protein</fullName>
    </submittedName>
</protein>
<sequence length="333" mass="36646">MIVNNVQAHYITGSGAAVRAVDHVSLTVNEGEVLGIVGESGCGKSTFASVISLTPDRNLNIKSGEMIIDGTTVNLTDPKKIPKDWHGKLVALLPQRAMNSLNPTARIRDIIVDVVRGHYPDTPAKEAIGLAQERFEMLGLPVRVVNSYPHQLSGGMRQRVVTVISTLLNPKLLIADEPTSALDVSSQRQLITLLNRMLEQQVIRQIIYITHDLPMLSNLAHRIGVMYAGELVEIGTTEEIVNKPQHPYTQSLIGATLDLDPSLRGQRIEGITGAPPDLRYPPSGCRFHPRCKHAMDICTREEPPVVGEPERFATCWWVQEKQEAASALAQEVR</sequence>
<evidence type="ECO:0000313" key="6">
    <source>
        <dbReference type="Proteomes" id="UP000594468"/>
    </source>
</evidence>
<dbReference type="Gene3D" id="3.40.50.300">
    <property type="entry name" value="P-loop containing nucleotide triphosphate hydrolases"/>
    <property type="match status" value="1"/>
</dbReference>
<dbReference type="InterPro" id="IPR003439">
    <property type="entry name" value="ABC_transporter-like_ATP-bd"/>
</dbReference>
<dbReference type="NCBIfam" id="TIGR01727">
    <property type="entry name" value="oligo_HPY"/>
    <property type="match status" value="1"/>
</dbReference>
<keyword evidence="3 5" id="KW-0067">ATP-binding</keyword>
<dbReference type="AlphaFoldDB" id="A0A7S8IFY0"/>
<gene>
    <name evidence="5" type="ORF">G4Y79_06855</name>
</gene>
<dbReference type="RefSeq" id="WP_195172155.1">
    <property type="nucleotide sequence ID" value="NZ_CP062983.1"/>
</dbReference>
<evidence type="ECO:0000256" key="3">
    <source>
        <dbReference type="ARBA" id="ARBA00022840"/>
    </source>
</evidence>
<feature type="domain" description="ABC transporter" evidence="4">
    <location>
        <begin position="6"/>
        <end position="253"/>
    </location>
</feature>
<evidence type="ECO:0000313" key="5">
    <source>
        <dbReference type="EMBL" id="QPC84091.1"/>
    </source>
</evidence>
<keyword evidence="6" id="KW-1185">Reference proteome</keyword>
<dbReference type="SUPFAM" id="SSF52540">
    <property type="entry name" value="P-loop containing nucleoside triphosphate hydrolases"/>
    <property type="match status" value="1"/>
</dbReference>
<dbReference type="Pfam" id="PF00005">
    <property type="entry name" value="ABC_tran"/>
    <property type="match status" value="1"/>
</dbReference>